<accession>A0ABV5F922</accession>
<evidence type="ECO:0000313" key="4">
    <source>
        <dbReference type="Proteomes" id="UP001589585"/>
    </source>
</evidence>
<dbReference type="RefSeq" id="WP_379860136.1">
    <property type="nucleotide sequence ID" value="NZ_JBHMFC010000011.1"/>
</dbReference>
<gene>
    <name evidence="3" type="ORF">ACFFU9_04240</name>
</gene>
<proteinExistence type="predicted"/>
<evidence type="ECO:0000259" key="2">
    <source>
        <dbReference type="Pfam" id="PF13568"/>
    </source>
</evidence>
<dbReference type="Proteomes" id="UP001589585">
    <property type="component" value="Unassembled WGS sequence"/>
</dbReference>
<sequence>MKNTVFFIVFSICFLSSFAQDSLVKDVDSLYKEDQFYAGVTYNLLGKKPHEVSQTGFSTGFYFGFIKDMPLNSRRNMAIGVGLGYATNSFNQNMLIYKDASNKPVYTILTDVSGHYKRNKFSTHVVELPIEFRWRTSTASDYDFWRIYTGFKLGYMFSHAAKYRGSLGDFKYRDIADFNNFQYGLTLSAGYSTWNFHFYYGLNTILNSHASLNGSPIDMNELKIGLMFYIL</sequence>
<keyword evidence="4" id="KW-1185">Reference proteome</keyword>
<evidence type="ECO:0000256" key="1">
    <source>
        <dbReference type="SAM" id="SignalP"/>
    </source>
</evidence>
<feature type="signal peptide" evidence="1">
    <location>
        <begin position="1"/>
        <end position="19"/>
    </location>
</feature>
<feature type="chain" id="PRO_5046279063" evidence="1">
    <location>
        <begin position="20"/>
        <end position="231"/>
    </location>
</feature>
<dbReference type="Pfam" id="PF13568">
    <property type="entry name" value="OMP_b-brl_2"/>
    <property type="match status" value="1"/>
</dbReference>
<name>A0ABV5F922_9FLAO</name>
<protein>
    <submittedName>
        <fullName evidence="3">Porin family protein</fullName>
    </submittedName>
</protein>
<feature type="domain" description="Outer membrane protein beta-barrel" evidence="2">
    <location>
        <begin position="18"/>
        <end position="206"/>
    </location>
</feature>
<comment type="caution">
    <text evidence="3">The sequence shown here is derived from an EMBL/GenBank/DDBJ whole genome shotgun (WGS) entry which is preliminary data.</text>
</comment>
<reference evidence="3 4" key="1">
    <citation type="submission" date="2024-09" db="EMBL/GenBank/DDBJ databases">
        <authorList>
            <person name="Sun Q."/>
            <person name="Mori K."/>
        </authorList>
    </citation>
    <scope>NUCLEOTIDE SEQUENCE [LARGE SCALE GENOMIC DNA]</scope>
    <source>
        <strain evidence="3 4">CECT 8622</strain>
    </source>
</reference>
<dbReference type="EMBL" id="JBHMFC010000011">
    <property type="protein sequence ID" value="MFB9055944.1"/>
    <property type="molecule type" value="Genomic_DNA"/>
</dbReference>
<organism evidence="3 4">
    <name type="scientific">Mariniflexile ostreae</name>
    <dbReference type="NCBI Taxonomy" id="1520892"/>
    <lineage>
        <taxon>Bacteria</taxon>
        <taxon>Pseudomonadati</taxon>
        <taxon>Bacteroidota</taxon>
        <taxon>Flavobacteriia</taxon>
        <taxon>Flavobacteriales</taxon>
        <taxon>Flavobacteriaceae</taxon>
        <taxon>Mariniflexile</taxon>
    </lineage>
</organism>
<keyword evidence="1" id="KW-0732">Signal</keyword>
<dbReference type="InterPro" id="IPR025665">
    <property type="entry name" value="Beta-barrel_OMP_2"/>
</dbReference>
<evidence type="ECO:0000313" key="3">
    <source>
        <dbReference type="EMBL" id="MFB9055944.1"/>
    </source>
</evidence>